<reference evidence="1 2" key="1">
    <citation type="submission" date="2016-10" db="EMBL/GenBank/DDBJ databases">
        <authorList>
            <person name="de Groot N.N."/>
        </authorList>
    </citation>
    <scope>NUCLEOTIDE SEQUENCE [LARGE SCALE GENOMIC DNA]</scope>
    <source>
        <strain evidence="1 2">CGMCC 1.5337</strain>
    </source>
</reference>
<dbReference type="InterPro" id="IPR023393">
    <property type="entry name" value="START-like_dom_sf"/>
</dbReference>
<dbReference type="Gene3D" id="3.30.530.20">
    <property type="match status" value="1"/>
</dbReference>
<sequence>MRDVERTRRVRGTPAEVLRLLSPTTVVDWEGSFDVFDVDADGDDTVVTAGGTGVKLRLRFVELDDGYRYEQVGGGGPFEEMTTRLRVTAEDEGARVTAASSVAFGSPVPFADRVAAWKRGGELDRLLDRIDAET</sequence>
<dbReference type="SUPFAM" id="SSF55961">
    <property type="entry name" value="Bet v1-like"/>
    <property type="match status" value="1"/>
</dbReference>
<organism evidence="1 2">
    <name type="scientific">Halobacterium jilantaiense</name>
    <dbReference type="NCBI Taxonomy" id="355548"/>
    <lineage>
        <taxon>Archaea</taxon>
        <taxon>Methanobacteriati</taxon>
        <taxon>Methanobacteriota</taxon>
        <taxon>Stenosarchaea group</taxon>
        <taxon>Halobacteria</taxon>
        <taxon>Halobacteriales</taxon>
        <taxon>Halobacteriaceae</taxon>
        <taxon>Halobacterium</taxon>
    </lineage>
</organism>
<evidence type="ECO:0000313" key="1">
    <source>
        <dbReference type="EMBL" id="SEV95940.1"/>
    </source>
</evidence>
<dbReference type="Pfam" id="PF10604">
    <property type="entry name" value="Polyketide_cyc2"/>
    <property type="match status" value="1"/>
</dbReference>
<dbReference type="Proteomes" id="UP000198518">
    <property type="component" value="Unassembled WGS sequence"/>
</dbReference>
<dbReference type="AlphaFoldDB" id="A0A1I0N5M5"/>
<dbReference type="OrthoDB" id="262877at2157"/>
<dbReference type="STRING" id="355548.SAMN04487945_0598"/>
<name>A0A1I0N5M5_9EURY</name>
<protein>
    <submittedName>
        <fullName evidence="1">Polyketide cyclase / dehydrase and lipid transport</fullName>
    </submittedName>
</protein>
<dbReference type="InterPro" id="IPR019587">
    <property type="entry name" value="Polyketide_cyclase/dehydratase"/>
</dbReference>
<accession>A0A1I0N5M5</accession>
<gene>
    <name evidence="1" type="ORF">SAMN04487945_0598</name>
</gene>
<proteinExistence type="predicted"/>
<keyword evidence="2" id="KW-1185">Reference proteome</keyword>
<dbReference type="RefSeq" id="WP_089667907.1">
    <property type="nucleotide sequence ID" value="NZ_FOJA01000001.1"/>
</dbReference>
<dbReference type="EMBL" id="FOJA01000001">
    <property type="protein sequence ID" value="SEV95940.1"/>
    <property type="molecule type" value="Genomic_DNA"/>
</dbReference>
<evidence type="ECO:0000313" key="2">
    <source>
        <dbReference type="Proteomes" id="UP000198518"/>
    </source>
</evidence>